<dbReference type="SUPFAM" id="SSF53697">
    <property type="entry name" value="SIS domain"/>
    <property type="match status" value="1"/>
</dbReference>
<dbReference type="Proteomes" id="UP000198312">
    <property type="component" value="Chromosome"/>
</dbReference>
<organism evidence="6 7">
    <name type="scientific">Virgibacillus phasianinus</name>
    <dbReference type="NCBI Taxonomy" id="2017483"/>
    <lineage>
        <taxon>Bacteria</taxon>
        <taxon>Bacillati</taxon>
        <taxon>Bacillota</taxon>
        <taxon>Bacilli</taxon>
        <taxon>Bacillales</taxon>
        <taxon>Bacillaceae</taxon>
        <taxon>Virgibacillus</taxon>
    </lineage>
</organism>
<dbReference type="PANTHER" id="PTHR30514:SF18">
    <property type="entry name" value="RPIR-FAMILY TRANSCRIPTIONAL REGULATOR"/>
    <property type="match status" value="1"/>
</dbReference>
<keyword evidence="2" id="KW-0238">DNA-binding</keyword>
<dbReference type="GO" id="GO:0003677">
    <property type="term" value="F:DNA binding"/>
    <property type="evidence" value="ECO:0007669"/>
    <property type="project" value="UniProtKB-KW"/>
</dbReference>
<dbReference type="GO" id="GO:0003700">
    <property type="term" value="F:DNA-binding transcription factor activity"/>
    <property type="evidence" value="ECO:0007669"/>
    <property type="project" value="InterPro"/>
</dbReference>
<feature type="domain" description="HTH rpiR-type" evidence="4">
    <location>
        <begin position="7"/>
        <end position="83"/>
    </location>
</feature>
<dbReference type="CDD" id="cd05013">
    <property type="entry name" value="SIS_RpiR"/>
    <property type="match status" value="1"/>
</dbReference>
<dbReference type="KEGG" id="vil:CFK37_09945"/>
<keyword evidence="1" id="KW-0805">Transcription regulation</keyword>
<gene>
    <name evidence="6" type="ORF">CFK37_09945</name>
</gene>
<dbReference type="InterPro" id="IPR035472">
    <property type="entry name" value="RpiR-like_SIS"/>
</dbReference>
<evidence type="ECO:0000256" key="1">
    <source>
        <dbReference type="ARBA" id="ARBA00023015"/>
    </source>
</evidence>
<feature type="domain" description="SIS" evidence="5">
    <location>
        <begin position="129"/>
        <end position="264"/>
    </location>
</feature>
<reference evidence="6 7" key="1">
    <citation type="submission" date="2017-07" db="EMBL/GenBank/DDBJ databases">
        <title>Virgibacillus sp. LM2416.</title>
        <authorList>
            <person name="Tak E.J."/>
            <person name="Bae J.-W."/>
        </authorList>
    </citation>
    <scope>NUCLEOTIDE SEQUENCE [LARGE SCALE GENOMIC DNA]</scope>
    <source>
        <strain evidence="6 7">LM2416</strain>
    </source>
</reference>
<dbReference type="GO" id="GO:0097367">
    <property type="term" value="F:carbohydrate derivative binding"/>
    <property type="evidence" value="ECO:0007669"/>
    <property type="project" value="InterPro"/>
</dbReference>
<evidence type="ECO:0000313" key="7">
    <source>
        <dbReference type="Proteomes" id="UP000198312"/>
    </source>
</evidence>
<evidence type="ECO:0000256" key="2">
    <source>
        <dbReference type="ARBA" id="ARBA00023125"/>
    </source>
</evidence>
<dbReference type="AlphaFoldDB" id="A0A220U2T5"/>
<dbReference type="InterPro" id="IPR047640">
    <property type="entry name" value="RpiR-like"/>
</dbReference>
<evidence type="ECO:0000256" key="3">
    <source>
        <dbReference type="ARBA" id="ARBA00023163"/>
    </source>
</evidence>
<dbReference type="InterPro" id="IPR009057">
    <property type="entry name" value="Homeodomain-like_sf"/>
</dbReference>
<protein>
    <submittedName>
        <fullName evidence="6">Transcriptional regulator</fullName>
    </submittedName>
</protein>
<dbReference type="InterPro" id="IPR000281">
    <property type="entry name" value="HTH_RpiR"/>
</dbReference>
<dbReference type="Gene3D" id="3.40.50.10490">
    <property type="entry name" value="Glucose-6-phosphate isomerase like protein, domain 1"/>
    <property type="match status" value="1"/>
</dbReference>
<evidence type="ECO:0000313" key="6">
    <source>
        <dbReference type="EMBL" id="ASK62449.1"/>
    </source>
</evidence>
<dbReference type="GO" id="GO:1901135">
    <property type="term" value="P:carbohydrate derivative metabolic process"/>
    <property type="evidence" value="ECO:0007669"/>
    <property type="project" value="InterPro"/>
</dbReference>
<dbReference type="InterPro" id="IPR001347">
    <property type="entry name" value="SIS_dom"/>
</dbReference>
<dbReference type="Pfam" id="PF01418">
    <property type="entry name" value="HTH_6"/>
    <property type="match status" value="1"/>
</dbReference>
<sequence>MGGTSVNEFYKKIELAYDDLSKGLKKVATYLLEEPTAFAANTAKKVGESLGVSESMITRFCLTLGYSGYSELQKEVRDYVFNQKRVFEDYSLSSEDDNGRPFHEQVMLHDQFNIQSTSKNISEAQFNEAVTYLTNADEVLISGLRYTFSMAHWLTYALLSIGINARLYRPDLDAHLEFATEQKKHVFVAFSFHAYSIETLMLAKEAKKRGWKIIGITDSGIAPISGYADTLFPVYFSKGSNAETAPIVFSFLNALVSGISIKEPERTRKNKQRMEEKRLKQTFKL</sequence>
<dbReference type="SUPFAM" id="SSF46689">
    <property type="entry name" value="Homeodomain-like"/>
    <property type="match status" value="1"/>
</dbReference>
<dbReference type="InterPro" id="IPR046348">
    <property type="entry name" value="SIS_dom_sf"/>
</dbReference>
<dbReference type="PROSITE" id="PS51464">
    <property type="entry name" value="SIS"/>
    <property type="match status" value="1"/>
</dbReference>
<evidence type="ECO:0000259" key="5">
    <source>
        <dbReference type="PROSITE" id="PS51464"/>
    </source>
</evidence>
<dbReference type="InterPro" id="IPR036388">
    <property type="entry name" value="WH-like_DNA-bd_sf"/>
</dbReference>
<accession>A0A220U2T5</accession>
<dbReference type="Pfam" id="PF01380">
    <property type="entry name" value="SIS"/>
    <property type="match status" value="1"/>
</dbReference>
<proteinExistence type="predicted"/>
<dbReference type="EMBL" id="CP022315">
    <property type="protein sequence ID" value="ASK62449.1"/>
    <property type="molecule type" value="Genomic_DNA"/>
</dbReference>
<dbReference type="PANTHER" id="PTHR30514">
    <property type="entry name" value="GLUCOKINASE"/>
    <property type="match status" value="1"/>
</dbReference>
<keyword evidence="3" id="KW-0804">Transcription</keyword>
<dbReference type="Gene3D" id="1.10.10.10">
    <property type="entry name" value="Winged helix-like DNA-binding domain superfamily/Winged helix DNA-binding domain"/>
    <property type="match status" value="1"/>
</dbReference>
<keyword evidence="7" id="KW-1185">Reference proteome</keyword>
<evidence type="ECO:0000259" key="4">
    <source>
        <dbReference type="PROSITE" id="PS51071"/>
    </source>
</evidence>
<name>A0A220U2T5_9BACI</name>
<dbReference type="PROSITE" id="PS51071">
    <property type="entry name" value="HTH_RPIR"/>
    <property type="match status" value="1"/>
</dbReference>